<reference evidence="3" key="1">
    <citation type="submission" date="2016-10" db="EMBL/GenBank/DDBJ databases">
        <authorList>
            <person name="Varghese N."/>
            <person name="Submissions S."/>
        </authorList>
    </citation>
    <scope>NUCLEOTIDE SEQUENCE [LARGE SCALE GENOMIC DNA]</scope>
    <source>
        <strain evidence="3">DSM 24740</strain>
    </source>
</reference>
<dbReference type="OrthoDB" id="1493874at2"/>
<feature type="chain" id="PRO_5011559911" description="Secreted protein" evidence="1">
    <location>
        <begin position="24"/>
        <end position="133"/>
    </location>
</feature>
<dbReference type="RefSeq" id="WP_090167503.1">
    <property type="nucleotide sequence ID" value="NZ_FOFB01000008.1"/>
</dbReference>
<feature type="signal peptide" evidence="1">
    <location>
        <begin position="1"/>
        <end position="23"/>
    </location>
</feature>
<dbReference type="Proteomes" id="UP000199021">
    <property type="component" value="Unassembled WGS sequence"/>
</dbReference>
<accession>A0A1H9F5L0</accession>
<evidence type="ECO:0000313" key="3">
    <source>
        <dbReference type="Proteomes" id="UP000199021"/>
    </source>
</evidence>
<evidence type="ECO:0008006" key="4">
    <source>
        <dbReference type="Google" id="ProtNLM"/>
    </source>
</evidence>
<evidence type="ECO:0000256" key="1">
    <source>
        <dbReference type="SAM" id="SignalP"/>
    </source>
</evidence>
<dbReference type="STRING" id="478744.SAMN05444359_10895"/>
<dbReference type="InParanoid" id="A0A1H9F5L0"/>
<keyword evidence="3" id="KW-1185">Reference proteome</keyword>
<proteinExistence type="predicted"/>
<organism evidence="2 3">
    <name type="scientific">Neolewinella agarilytica</name>
    <dbReference type="NCBI Taxonomy" id="478744"/>
    <lineage>
        <taxon>Bacteria</taxon>
        <taxon>Pseudomonadati</taxon>
        <taxon>Bacteroidota</taxon>
        <taxon>Saprospiria</taxon>
        <taxon>Saprospirales</taxon>
        <taxon>Lewinellaceae</taxon>
        <taxon>Neolewinella</taxon>
    </lineage>
</organism>
<sequence>MIFRLLFSCLIVCGLAVSVAAQAGSNPCATIAKKHLGTLDQHLDLDYNQMKCLKEKAVQFCTANSNNPASSKAQQKKRLAAFQKALLECLNPRQQTKVKTHFRNKRDEKERRSILQAFLEEFGDEVIVIKKRN</sequence>
<gene>
    <name evidence="2" type="ORF">SAMN05444359_10895</name>
</gene>
<protein>
    <recommendedName>
        <fullName evidence="4">Secreted protein</fullName>
    </recommendedName>
</protein>
<dbReference type="AlphaFoldDB" id="A0A1H9F5L0"/>
<keyword evidence="1" id="KW-0732">Signal</keyword>
<evidence type="ECO:0000313" key="2">
    <source>
        <dbReference type="EMBL" id="SEQ33212.1"/>
    </source>
</evidence>
<dbReference type="EMBL" id="FOFB01000008">
    <property type="protein sequence ID" value="SEQ33212.1"/>
    <property type="molecule type" value="Genomic_DNA"/>
</dbReference>
<name>A0A1H9F5L0_9BACT</name>